<keyword evidence="3" id="KW-1185">Reference proteome</keyword>
<feature type="compositionally biased region" description="Basic and acidic residues" evidence="1">
    <location>
        <begin position="241"/>
        <end position="256"/>
    </location>
</feature>
<evidence type="ECO:0000313" key="3">
    <source>
        <dbReference type="Proteomes" id="UP001182556"/>
    </source>
</evidence>
<dbReference type="EMBL" id="JAODAN010000004">
    <property type="protein sequence ID" value="KAK1925203.1"/>
    <property type="molecule type" value="Genomic_DNA"/>
</dbReference>
<feature type="region of interest" description="Disordered" evidence="1">
    <location>
        <begin position="224"/>
        <end position="271"/>
    </location>
</feature>
<protein>
    <submittedName>
        <fullName evidence="2">Uncharacterized protein</fullName>
    </submittedName>
</protein>
<dbReference type="AlphaFoldDB" id="A0AAD9FS66"/>
<evidence type="ECO:0000256" key="1">
    <source>
        <dbReference type="SAM" id="MobiDB-lite"/>
    </source>
</evidence>
<name>A0AAD9FS66_PAPLA</name>
<feature type="region of interest" description="Disordered" evidence="1">
    <location>
        <begin position="286"/>
        <end position="314"/>
    </location>
</feature>
<proteinExistence type="predicted"/>
<organism evidence="2 3">
    <name type="scientific">Papiliotrema laurentii</name>
    <name type="common">Cryptococcus laurentii</name>
    <dbReference type="NCBI Taxonomy" id="5418"/>
    <lineage>
        <taxon>Eukaryota</taxon>
        <taxon>Fungi</taxon>
        <taxon>Dikarya</taxon>
        <taxon>Basidiomycota</taxon>
        <taxon>Agaricomycotina</taxon>
        <taxon>Tremellomycetes</taxon>
        <taxon>Tremellales</taxon>
        <taxon>Rhynchogastremaceae</taxon>
        <taxon>Papiliotrema</taxon>
    </lineage>
</organism>
<dbReference type="Proteomes" id="UP001182556">
    <property type="component" value="Unassembled WGS sequence"/>
</dbReference>
<evidence type="ECO:0000313" key="2">
    <source>
        <dbReference type="EMBL" id="KAK1925203.1"/>
    </source>
</evidence>
<sequence length="430" mass="46965">MPPALPPFIVTTILSHLLPPSPPLPPTLTAKSLLDRHTFLPPGPDEIDAWLSPFPTTAPGTSSSNPIGEALERLSIGYSLTPPSYAHDGETYLARITINPLDDSPQPSVIVMFAHEHEDKGWVYHSSHVHGPSDSQFRYDSLDWSPVSDAVPMTPAEVETEEISPEDYWKDFASSPKAQSEMVIEEEEAEDAYWAKYAGGGGAAGGAVSGPVTRNASVANFDHLRVDDDNDKSSSIQSSLHQDRTADGQRGERDNASGRVMCDMPTTGSGQLDPLAALLATIPDRLGRGTGANEEDESGGRAGSPRREAMDLRDKVQSRIKASLREVWNLYTRETEPRAESLEEKAHGWLRLGRAVVDSTQSKSTRDTGYASTDDLIVIAKLEVLKDMWTVIADSSDDRDGFWRCVEGAIKMSMLPENAGEGMTQETYWE</sequence>
<accession>A0AAD9FS66</accession>
<gene>
    <name evidence="2" type="ORF">DB88DRAFT_488243</name>
</gene>
<reference evidence="2" key="1">
    <citation type="submission" date="2023-02" db="EMBL/GenBank/DDBJ databases">
        <title>Identification and recombinant expression of a fungal hydrolase from Papiliotrema laurentii that hydrolyzes apple cutin and clears colloidal polyester polyurethane.</title>
        <authorList>
            <consortium name="DOE Joint Genome Institute"/>
            <person name="Roman V.A."/>
            <person name="Bojanowski C."/>
            <person name="Crable B.R."/>
            <person name="Wagner D.N."/>
            <person name="Hung C.S."/>
            <person name="Nadeau L.J."/>
            <person name="Schratz L."/>
            <person name="Haridas S."/>
            <person name="Pangilinan J."/>
            <person name="Lipzen A."/>
            <person name="Na H."/>
            <person name="Yan M."/>
            <person name="Ng V."/>
            <person name="Grigoriev I.V."/>
            <person name="Spatafora J.W."/>
            <person name="Barlow D."/>
            <person name="Biffinger J."/>
            <person name="Kelley-Loughnane N."/>
            <person name="Varaljay V.A."/>
            <person name="Crookes-Goodson W.J."/>
        </authorList>
    </citation>
    <scope>NUCLEOTIDE SEQUENCE</scope>
    <source>
        <strain evidence="2">5307AH</strain>
    </source>
</reference>
<comment type="caution">
    <text evidence="2">The sequence shown here is derived from an EMBL/GenBank/DDBJ whole genome shotgun (WGS) entry which is preliminary data.</text>
</comment>
<feature type="compositionally biased region" description="Basic and acidic residues" evidence="1">
    <location>
        <begin position="305"/>
        <end position="314"/>
    </location>
</feature>